<dbReference type="Gene3D" id="3.40.50.1260">
    <property type="entry name" value="Phosphoglycerate kinase, N-terminal domain"/>
    <property type="match status" value="2"/>
</dbReference>
<dbReference type="Pfam" id="PF14646">
    <property type="entry name" value="MYCBPAP"/>
    <property type="match status" value="1"/>
</dbReference>
<evidence type="ECO:0000313" key="13">
    <source>
        <dbReference type="Proteomes" id="UP000187209"/>
    </source>
</evidence>
<dbReference type="InterPro" id="IPR032707">
    <property type="entry name" value="MYCBPAP"/>
</dbReference>
<dbReference type="AlphaFoldDB" id="A0A1R2B9Y0"/>
<evidence type="ECO:0000256" key="7">
    <source>
        <dbReference type="ARBA" id="ARBA00022840"/>
    </source>
</evidence>
<evidence type="ECO:0000256" key="4">
    <source>
        <dbReference type="ARBA" id="ARBA00022679"/>
    </source>
</evidence>
<name>A0A1R2B9Y0_9CILI</name>
<sequence>MALKTAYIQDVKDKVEGPQVMLSKTHLYMENYAGTPASNDIVVTNTGTSAVFYEWKKYTRADFIKSKRNDFITRFYCHYSKGMLLPGESKRFLFTFISKKVGIFTEEWDLHTDPLVVKSIPQLILTGRSFETDKMIAQRHFFEKEFEKRIVLHTAEEVLSDIIRNVRTPTPPPPNLEDSKQCQEQFEAKNLKEKVWHTDEIISLLRELESQVLSLIPGSENFEPWDLSLDNFRALINKISKPEIREDKMKRLEFLVKLAKAKPPTRSIYWNSARKVLVDFAESIPGISSTLRTELDLEEYRFRLPWELTQEELDKIQKEKQDKELARAKLAKGKKGKTEDDINKDRETYKERIVVHSKNSFVDIISKVLDEERFFIQWDHVKTINQTKELPKILKNTNRLNKHMKNSNIANYQIALSKISPLNPTNLGSLSRKFGLADADLEGKKVMIRLNFNVPLSEEVWETEEVDIQTDPDLEPIIVNERHCLLREILDPELINEAIPTIRFCLDHLAKCVIIVGSLGHAVGDFREEYTLMPIVQYLQEELDTDIHFIEEVEIDNFEEKIEDLPENSIIMLENIGFHPEELGVSATREGEVKHLDLWKIKAYREKLCTYCDLFINEALNDKYMENTGNDPCSIVNPGCSSLEFPENGCEAVLGLRLEKEVKVLSSIFFEPEHPFVALIGGNNQSHISHLDKIVMCYALLDVVDKIFIAGELGLIFLSFLGNLSYDYDSRLTKFIDLVVQYSKELGKSLVFPNDLIFAKETQAPAESSFTWAHYSTNILNSNGLNTDEVSSEGMKIIGFGENTRKTLEGLLYESRRFFWCGTLDIHYSDKQNLCPLNKTTVDFFKLNKESRELHVAIQDVEQNLLVYFEKEEMNKSIEKSRERDEDEEEEEEEEDEDKEKIDHGESLIIPADNSPQDALEKLFNQRLSIYQFIIDILQGKKVRPLEVIKEQPPPKPKSVEEDTSYLEII</sequence>
<evidence type="ECO:0000256" key="9">
    <source>
        <dbReference type="RuleBase" id="RU000532"/>
    </source>
</evidence>
<evidence type="ECO:0000256" key="3">
    <source>
        <dbReference type="ARBA" id="ARBA00013061"/>
    </source>
</evidence>
<evidence type="ECO:0000256" key="1">
    <source>
        <dbReference type="ARBA" id="ARBA00001946"/>
    </source>
</evidence>
<evidence type="ECO:0000313" key="12">
    <source>
        <dbReference type="EMBL" id="OMJ73557.1"/>
    </source>
</evidence>
<dbReference type="InterPro" id="IPR015824">
    <property type="entry name" value="Phosphoglycerate_kinase_N"/>
</dbReference>
<gene>
    <name evidence="12" type="ORF">SteCoe_27721</name>
</gene>
<evidence type="ECO:0000256" key="6">
    <source>
        <dbReference type="ARBA" id="ARBA00022777"/>
    </source>
</evidence>
<dbReference type="InterPro" id="IPR036043">
    <property type="entry name" value="Phosphoglycerate_kinase_sf"/>
</dbReference>
<dbReference type="GO" id="GO:0004618">
    <property type="term" value="F:phosphoglycerate kinase activity"/>
    <property type="evidence" value="ECO:0007669"/>
    <property type="project" value="UniProtKB-EC"/>
</dbReference>
<dbReference type="OrthoDB" id="10263316at2759"/>
<dbReference type="Pfam" id="PF00162">
    <property type="entry name" value="PGK"/>
    <property type="match status" value="1"/>
</dbReference>
<dbReference type="InterPro" id="IPR013783">
    <property type="entry name" value="Ig-like_fold"/>
</dbReference>
<comment type="catalytic activity">
    <reaction evidence="9">
        <text>(2R)-3-phosphoglycerate + ATP = (2R)-3-phospho-glyceroyl phosphate + ADP</text>
        <dbReference type="Rhea" id="RHEA:14801"/>
        <dbReference type="ChEBI" id="CHEBI:30616"/>
        <dbReference type="ChEBI" id="CHEBI:57604"/>
        <dbReference type="ChEBI" id="CHEBI:58272"/>
        <dbReference type="ChEBI" id="CHEBI:456216"/>
        <dbReference type="EC" id="2.7.2.3"/>
    </reaction>
</comment>
<dbReference type="UniPathway" id="UPA00109">
    <property type="reaction ID" value="UER00185"/>
</dbReference>
<feature type="compositionally biased region" description="Acidic residues" evidence="11">
    <location>
        <begin position="885"/>
        <end position="898"/>
    </location>
</feature>
<dbReference type="InterPro" id="IPR001576">
    <property type="entry name" value="Phosphoglycerate_kinase"/>
</dbReference>
<protein>
    <recommendedName>
        <fullName evidence="3 9">Phosphoglycerate kinase</fullName>
        <ecNumber evidence="3 9">2.7.2.3</ecNumber>
    </recommendedName>
</protein>
<dbReference type="PANTHER" id="PTHR48421">
    <property type="entry name" value="MYCBP-ASSOCIATED PROTEIN"/>
    <property type="match status" value="1"/>
</dbReference>
<dbReference type="GO" id="GO:0006096">
    <property type="term" value="P:glycolytic process"/>
    <property type="evidence" value="ECO:0007669"/>
    <property type="project" value="UniProtKB-UniPathway"/>
</dbReference>
<dbReference type="Gene3D" id="2.60.40.10">
    <property type="entry name" value="Immunoglobulins"/>
    <property type="match status" value="1"/>
</dbReference>
<dbReference type="EC" id="2.7.2.3" evidence="3 9"/>
<feature type="region of interest" description="Disordered" evidence="11">
    <location>
        <begin position="949"/>
        <end position="970"/>
    </location>
</feature>
<dbReference type="EMBL" id="MPUH01000813">
    <property type="protein sequence ID" value="OMJ73557.1"/>
    <property type="molecule type" value="Genomic_DNA"/>
</dbReference>
<evidence type="ECO:0000256" key="2">
    <source>
        <dbReference type="ARBA" id="ARBA00008982"/>
    </source>
</evidence>
<comment type="caution">
    <text evidence="12">The sequence shown here is derived from an EMBL/GenBank/DDBJ whole genome shotgun (WGS) entry which is preliminary data.</text>
</comment>
<dbReference type="Proteomes" id="UP000187209">
    <property type="component" value="Unassembled WGS sequence"/>
</dbReference>
<comment type="pathway">
    <text evidence="9">Carbohydrate degradation; glycolysis; pyruvate from D-glyceraldehyde 3-phosphate: step 2/5.</text>
</comment>
<dbReference type="SUPFAM" id="SSF53748">
    <property type="entry name" value="Phosphoglycerate kinase"/>
    <property type="match status" value="1"/>
</dbReference>
<feature type="region of interest" description="Disordered" evidence="11">
    <location>
        <begin position="877"/>
        <end position="904"/>
    </location>
</feature>
<dbReference type="PRINTS" id="PR00477">
    <property type="entry name" value="PHGLYCKINASE"/>
</dbReference>
<keyword evidence="7" id="KW-0067">ATP-binding</keyword>
<keyword evidence="6 9" id="KW-0418">Kinase</keyword>
<evidence type="ECO:0000256" key="11">
    <source>
        <dbReference type="SAM" id="MobiDB-lite"/>
    </source>
</evidence>
<reference evidence="12 13" key="1">
    <citation type="submission" date="2016-11" db="EMBL/GenBank/DDBJ databases">
        <title>The macronuclear genome of Stentor coeruleus: a giant cell with tiny introns.</title>
        <authorList>
            <person name="Slabodnick M."/>
            <person name="Ruby J.G."/>
            <person name="Reiff S.B."/>
            <person name="Swart E.C."/>
            <person name="Gosai S."/>
            <person name="Prabakaran S."/>
            <person name="Witkowska E."/>
            <person name="Larue G.E."/>
            <person name="Fisher S."/>
            <person name="Freeman R.M."/>
            <person name="Gunawardena J."/>
            <person name="Chu W."/>
            <person name="Stover N.A."/>
            <person name="Gregory B.D."/>
            <person name="Nowacki M."/>
            <person name="Derisi J."/>
            <person name="Roy S.W."/>
            <person name="Marshall W.F."/>
            <person name="Sood P."/>
        </authorList>
    </citation>
    <scope>NUCLEOTIDE SEQUENCE [LARGE SCALE GENOMIC DNA]</scope>
    <source>
        <strain evidence="12">WM001</strain>
    </source>
</reference>
<keyword evidence="4 9" id="KW-0808">Transferase</keyword>
<dbReference type="GO" id="GO:0005524">
    <property type="term" value="F:ATP binding"/>
    <property type="evidence" value="ECO:0007669"/>
    <property type="project" value="UniProtKB-KW"/>
</dbReference>
<comment type="subunit">
    <text evidence="10">Monomer.</text>
</comment>
<evidence type="ECO:0000256" key="5">
    <source>
        <dbReference type="ARBA" id="ARBA00022741"/>
    </source>
</evidence>
<evidence type="ECO:0000256" key="8">
    <source>
        <dbReference type="ARBA" id="ARBA00022842"/>
    </source>
</evidence>
<keyword evidence="5" id="KW-0547">Nucleotide-binding</keyword>
<comment type="cofactor">
    <cofactor evidence="1">
        <name>Mg(2+)</name>
        <dbReference type="ChEBI" id="CHEBI:18420"/>
    </cofactor>
</comment>
<dbReference type="PANTHER" id="PTHR48421:SF1">
    <property type="entry name" value="MYCBP-ASSOCIATED PROTEIN"/>
    <property type="match status" value="1"/>
</dbReference>
<accession>A0A1R2B9Y0</accession>
<keyword evidence="8" id="KW-0460">Magnesium</keyword>
<evidence type="ECO:0000256" key="10">
    <source>
        <dbReference type="RuleBase" id="RU000696"/>
    </source>
</evidence>
<organism evidence="12 13">
    <name type="scientific">Stentor coeruleus</name>
    <dbReference type="NCBI Taxonomy" id="5963"/>
    <lineage>
        <taxon>Eukaryota</taxon>
        <taxon>Sar</taxon>
        <taxon>Alveolata</taxon>
        <taxon>Ciliophora</taxon>
        <taxon>Postciliodesmatophora</taxon>
        <taxon>Heterotrichea</taxon>
        <taxon>Heterotrichida</taxon>
        <taxon>Stentoridae</taxon>
        <taxon>Stentor</taxon>
    </lineage>
</organism>
<keyword evidence="13" id="KW-1185">Reference proteome</keyword>
<comment type="similarity">
    <text evidence="2 9">Belongs to the phosphoglycerate kinase family.</text>
</comment>
<proteinExistence type="inferred from homology"/>